<dbReference type="GO" id="GO:0016740">
    <property type="term" value="F:transferase activity"/>
    <property type="evidence" value="ECO:0007669"/>
    <property type="project" value="UniProtKB-KW"/>
</dbReference>
<proteinExistence type="inferred from homology"/>
<dbReference type="Pfam" id="PF00884">
    <property type="entry name" value="Sulfatase"/>
    <property type="match status" value="1"/>
</dbReference>
<dbReference type="FunFam" id="3.40.720.10:FF:000047">
    <property type="entry name" value="Arylsulfatase"/>
    <property type="match status" value="1"/>
</dbReference>
<accession>A0A6P1ME98</accession>
<sequence length="548" mass="60834">MANLIVGIFRKWTGYALVLFGGIQCAANQVSPNIVVILADDLGYSDLGCYGAEIHTPNLDSLAKDGVLFTHFYNAARCCPSRASILTGLYPHQAGVGSMTGREASNEAVPAYQGSLRQDCVTLGEVMKLNGYYTISSGKWHVGEESPEMMPFSRGFERSFFTPGGAGSYYSVGWANGALKPFTLDGVESLPWDGFYDTDAVFDFTIRFLRERPADSPFFAYVTPRAPHWPLHAKPEDIAKYKGVYDCGWDAIRARRYEKQVELGLVSKHWKPAPRSDGDGVVPAWETLSPDRQREMAAKMEVYAAQVDCLDQNVGKLVAFLKEEKQFRNTLILFLSDNGACAEPANKPFGQDWKNGNGGPVGSASSFESYGRCWAEVSNTPFRFWKWKAHEGGISTPLIASWPQGISAKGSVCRQPGHLVDVMATCLDLCDGTYPQTYKGNEIQPMEGISFSPVFQGGQREDPEVLAWEHFANRGILCGKWKLVSQTDDNWTHAKPGPWELYNLDDDRTESSDLAKQMPEKVAELVSRYDEWAKRVGVVGNTADWRQQ</sequence>
<keyword evidence="3 6" id="KW-0378">Hydrolase</keyword>
<evidence type="ECO:0000313" key="7">
    <source>
        <dbReference type="Proteomes" id="UP000464954"/>
    </source>
</evidence>
<reference evidence="6 7" key="1">
    <citation type="submission" date="2020-01" db="EMBL/GenBank/DDBJ databases">
        <title>Ponticoccus aerotolerans gen. nov., sp. nov., an anaerobic bacterium and proposal of Ponticoccusceae fam. nov., Ponticoccusles ord. nov. and Ponticoccuse classis nov. in the phylum Kiritimatiellaeota.</title>
        <authorList>
            <person name="Zhou L.Y."/>
            <person name="Du Z.J."/>
        </authorList>
    </citation>
    <scope>NUCLEOTIDE SEQUENCE [LARGE SCALE GENOMIC DNA]</scope>
    <source>
        <strain evidence="6 7">S-5007</strain>
    </source>
</reference>
<protein>
    <submittedName>
        <fullName evidence="6">Sulfatase-like hydrolase/transferase</fullName>
    </submittedName>
</protein>
<evidence type="ECO:0000256" key="2">
    <source>
        <dbReference type="ARBA" id="ARBA00022723"/>
    </source>
</evidence>
<comment type="similarity">
    <text evidence="1">Belongs to the sulfatase family.</text>
</comment>
<keyword evidence="6" id="KW-0808">Transferase</keyword>
<dbReference type="Gene3D" id="3.40.720.10">
    <property type="entry name" value="Alkaline Phosphatase, subunit A"/>
    <property type="match status" value="1"/>
</dbReference>
<keyword evidence="4" id="KW-0106">Calcium</keyword>
<gene>
    <name evidence="6" type="ORF">GT409_13315</name>
</gene>
<dbReference type="GO" id="GO:0046872">
    <property type="term" value="F:metal ion binding"/>
    <property type="evidence" value="ECO:0007669"/>
    <property type="project" value="UniProtKB-KW"/>
</dbReference>
<dbReference type="PANTHER" id="PTHR42693:SF53">
    <property type="entry name" value="ENDO-4-O-SULFATASE"/>
    <property type="match status" value="1"/>
</dbReference>
<dbReference type="EMBL" id="CP047593">
    <property type="protein sequence ID" value="QHI70378.1"/>
    <property type="molecule type" value="Genomic_DNA"/>
</dbReference>
<dbReference type="Gene3D" id="3.30.1120.10">
    <property type="match status" value="1"/>
</dbReference>
<evidence type="ECO:0000259" key="5">
    <source>
        <dbReference type="Pfam" id="PF00884"/>
    </source>
</evidence>
<dbReference type="CDD" id="cd16025">
    <property type="entry name" value="PAS_like"/>
    <property type="match status" value="1"/>
</dbReference>
<organism evidence="6 7">
    <name type="scientific">Tichowtungia aerotolerans</name>
    <dbReference type="NCBI Taxonomy" id="2697043"/>
    <lineage>
        <taxon>Bacteria</taxon>
        <taxon>Pseudomonadati</taxon>
        <taxon>Kiritimatiellota</taxon>
        <taxon>Tichowtungiia</taxon>
        <taxon>Tichowtungiales</taxon>
        <taxon>Tichowtungiaceae</taxon>
        <taxon>Tichowtungia</taxon>
    </lineage>
</organism>
<dbReference type="PANTHER" id="PTHR42693">
    <property type="entry name" value="ARYLSULFATASE FAMILY MEMBER"/>
    <property type="match status" value="1"/>
</dbReference>
<dbReference type="Proteomes" id="UP000464954">
    <property type="component" value="Chromosome"/>
</dbReference>
<dbReference type="InterPro" id="IPR050738">
    <property type="entry name" value="Sulfatase"/>
</dbReference>
<name>A0A6P1ME98_9BACT</name>
<evidence type="ECO:0000256" key="3">
    <source>
        <dbReference type="ARBA" id="ARBA00022801"/>
    </source>
</evidence>
<dbReference type="InterPro" id="IPR017850">
    <property type="entry name" value="Alkaline_phosphatase_core_sf"/>
</dbReference>
<dbReference type="RefSeq" id="WP_160629555.1">
    <property type="nucleotide sequence ID" value="NZ_CP047593.1"/>
</dbReference>
<dbReference type="AlphaFoldDB" id="A0A6P1ME98"/>
<keyword evidence="2" id="KW-0479">Metal-binding</keyword>
<dbReference type="PROSITE" id="PS00149">
    <property type="entry name" value="SULFATASE_2"/>
    <property type="match status" value="1"/>
</dbReference>
<dbReference type="GO" id="GO:0004065">
    <property type="term" value="F:arylsulfatase activity"/>
    <property type="evidence" value="ECO:0007669"/>
    <property type="project" value="TreeGrafter"/>
</dbReference>
<keyword evidence="7" id="KW-1185">Reference proteome</keyword>
<evidence type="ECO:0000256" key="1">
    <source>
        <dbReference type="ARBA" id="ARBA00008779"/>
    </source>
</evidence>
<evidence type="ECO:0000256" key="4">
    <source>
        <dbReference type="ARBA" id="ARBA00022837"/>
    </source>
</evidence>
<dbReference type="InterPro" id="IPR000917">
    <property type="entry name" value="Sulfatase_N"/>
</dbReference>
<dbReference type="SUPFAM" id="SSF53649">
    <property type="entry name" value="Alkaline phosphatase-like"/>
    <property type="match status" value="1"/>
</dbReference>
<dbReference type="KEGG" id="taer:GT409_13315"/>
<evidence type="ECO:0000313" key="6">
    <source>
        <dbReference type="EMBL" id="QHI70378.1"/>
    </source>
</evidence>
<feature type="domain" description="Sulfatase N-terminal" evidence="5">
    <location>
        <begin position="32"/>
        <end position="430"/>
    </location>
</feature>
<dbReference type="InterPro" id="IPR024607">
    <property type="entry name" value="Sulfatase_CS"/>
</dbReference>